<evidence type="ECO:0000313" key="1">
    <source>
        <dbReference type="EMBL" id="KAJ1147009.1"/>
    </source>
</evidence>
<reference evidence="1" key="1">
    <citation type="journal article" date="2022" name="bioRxiv">
        <title>Sequencing and chromosome-scale assembly of the giantPleurodeles waltlgenome.</title>
        <authorList>
            <person name="Brown T."/>
            <person name="Elewa A."/>
            <person name="Iarovenko S."/>
            <person name="Subramanian E."/>
            <person name="Araus A.J."/>
            <person name="Petzold A."/>
            <person name="Susuki M."/>
            <person name="Suzuki K.-i.T."/>
            <person name="Hayashi T."/>
            <person name="Toyoda A."/>
            <person name="Oliveira C."/>
            <person name="Osipova E."/>
            <person name="Leigh N.D."/>
            <person name="Simon A."/>
            <person name="Yun M.H."/>
        </authorList>
    </citation>
    <scope>NUCLEOTIDE SEQUENCE</scope>
    <source>
        <strain evidence="1">20211129_DDA</strain>
        <tissue evidence="1">Liver</tissue>
    </source>
</reference>
<dbReference type="EMBL" id="JANPWB010000010">
    <property type="protein sequence ID" value="KAJ1147009.1"/>
    <property type="molecule type" value="Genomic_DNA"/>
</dbReference>
<protein>
    <submittedName>
        <fullName evidence="1">Uncharacterized protein</fullName>
    </submittedName>
</protein>
<dbReference type="AlphaFoldDB" id="A0AAV7R480"/>
<accession>A0AAV7R480</accession>
<sequence>MMGTLKRRDTSSPKTTGVHVSWNDGYLEEARHQLLDTTGVHVQWKDGDPQTILVSMCPGKLELSGHYWCPCVMERWRSPDNTGVHVSWKGGYLEEVRHQLPDTTGVHVSWKDGYLEEVRHQLWTLLVSMCHGKKGTLKRRDTSSPKTTGVHVSWKDGYLEEVRHQLPDTTGVHVSCKDGYLEEARHQLWTLLVSMCHGKMELHGNYWGPCVMERWSSMDTTGVHVSWKDGAPRTLLGSMCHGKMGTLKR</sequence>
<evidence type="ECO:0000313" key="2">
    <source>
        <dbReference type="Proteomes" id="UP001066276"/>
    </source>
</evidence>
<name>A0AAV7R480_PLEWA</name>
<comment type="caution">
    <text evidence="1">The sequence shown here is derived from an EMBL/GenBank/DDBJ whole genome shotgun (WGS) entry which is preliminary data.</text>
</comment>
<dbReference type="Proteomes" id="UP001066276">
    <property type="component" value="Chromosome 6"/>
</dbReference>
<proteinExistence type="predicted"/>
<gene>
    <name evidence="1" type="ORF">NDU88_013260</name>
</gene>
<organism evidence="1 2">
    <name type="scientific">Pleurodeles waltl</name>
    <name type="common">Iberian ribbed newt</name>
    <dbReference type="NCBI Taxonomy" id="8319"/>
    <lineage>
        <taxon>Eukaryota</taxon>
        <taxon>Metazoa</taxon>
        <taxon>Chordata</taxon>
        <taxon>Craniata</taxon>
        <taxon>Vertebrata</taxon>
        <taxon>Euteleostomi</taxon>
        <taxon>Amphibia</taxon>
        <taxon>Batrachia</taxon>
        <taxon>Caudata</taxon>
        <taxon>Salamandroidea</taxon>
        <taxon>Salamandridae</taxon>
        <taxon>Pleurodelinae</taxon>
        <taxon>Pleurodeles</taxon>
    </lineage>
</organism>
<keyword evidence="2" id="KW-1185">Reference proteome</keyword>